<reference evidence="3" key="1">
    <citation type="submission" date="2010-05" db="EMBL/GenBank/DDBJ databases">
        <title>The genome sequence of Magnaporthe poae strain ATCC 64411.</title>
        <authorList>
            <person name="Ma L.-J."/>
            <person name="Dead R."/>
            <person name="Young S."/>
            <person name="Zeng Q."/>
            <person name="Koehrsen M."/>
            <person name="Alvarado L."/>
            <person name="Berlin A."/>
            <person name="Chapman S.B."/>
            <person name="Chen Z."/>
            <person name="Freedman E."/>
            <person name="Gellesch M."/>
            <person name="Goldberg J."/>
            <person name="Griggs A."/>
            <person name="Gujja S."/>
            <person name="Heilman E.R."/>
            <person name="Heiman D."/>
            <person name="Hepburn T."/>
            <person name="Howarth C."/>
            <person name="Jen D."/>
            <person name="Larson L."/>
            <person name="Mehta T."/>
            <person name="Neiman D."/>
            <person name="Pearson M."/>
            <person name="Roberts A."/>
            <person name="Saif S."/>
            <person name="Shea T."/>
            <person name="Shenoy N."/>
            <person name="Sisk P."/>
            <person name="Stolte C."/>
            <person name="Sykes S."/>
            <person name="Walk T."/>
            <person name="White J."/>
            <person name="Yandava C."/>
            <person name="Haas B."/>
            <person name="Nusbaum C."/>
            <person name="Birren B."/>
        </authorList>
    </citation>
    <scope>NUCLEOTIDE SEQUENCE [LARGE SCALE GENOMIC DNA]</scope>
    <source>
        <strain evidence="3">ATCC 64411 / 73-15</strain>
    </source>
</reference>
<reference evidence="2" key="4">
    <citation type="journal article" date="2015" name="G3 (Bethesda)">
        <title>Genome sequences of three phytopathogenic species of the Magnaporthaceae family of fungi.</title>
        <authorList>
            <person name="Okagaki L.H."/>
            <person name="Nunes C.C."/>
            <person name="Sailsbery J."/>
            <person name="Clay B."/>
            <person name="Brown D."/>
            <person name="John T."/>
            <person name="Oh Y."/>
            <person name="Young N."/>
            <person name="Fitzgerald M."/>
            <person name="Haas B.J."/>
            <person name="Zeng Q."/>
            <person name="Young S."/>
            <person name="Adiconis X."/>
            <person name="Fan L."/>
            <person name="Levin J.Z."/>
            <person name="Mitchell T.K."/>
            <person name="Okubara P.A."/>
            <person name="Farman M.L."/>
            <person name="Kohn L.M."/>
            <person name="Birren B."/>
            <person name="Ma L.-J."/>
            <person name="Dean R.A."/>
        </authorList>
    </citation>
    <scope>NUCLEOTIDE SEQUENCE</scope>
    <source>
        <strain evidence="2">ATCC 64411 / 73-15</strain>
    </source>
</reference>
<protein>
    <submittedName>
        <fullName evidence="1 2">Uncharacterized protein</fullName>
    </submittedName>
</protein>
<dbReference type="EMBL" id="GL876966">
    <property type="protein sequence ID" value="KLU82674.1"/>
    <property type="molecule type" value="Genomic_DNA"/>
</dbReference>
<organism evidence="2 3">
    <name type="scientific">Magnaporthiopsis poae (strain ATCC 64411 / 73-15)</name>
    <name type="common">Kentucky bluegrass fungus</name>
    <name type="synonym">Magnaporthe poae</name>
    <dbReference type="NCBI Taxonomy" id="644358"/>
    <lineage>
        <taxon>Eukaryota</taxon>
        <taxon>Fungi</taxon>
        <taxon>Dikarya</taxon>
        <taxon>Ascomycota</taxon>
        <taxon>Pezizomycotina</taxon>
        <taxon>Sordariomycetes</taxon>
        <taxon>Sordariomycetidae</taxon>
        <taxon>Magnaporthales</taxon>
        <taxon>Magnaporthaceae</taxon>
        <taxon>Magnaporthiopsis</taxon>
    </lineage>
</organism>
<keyword evidence="3" id="KW-1185">Reference proteome</keyword>
<evidence type="ECO:0000313" key="2">
    <source>
        <dbReference type="EnsemblFungi" id="MAPG_01743T0"/>
    </source>
</evidence>
<accession>A0A0C4DPH6</accession>
<dbReference type="EMBL" id="ADBL01000427">
    <property type="status" value="NOT_ANNOTATED_CDS"/>
    <property type="molecule type" value="Genomic_DNA"/>
</dbReference>
<dbReference type="AlphaFoldDB" id="A0A0C4DPH6"/>
<reference evidence="1" key="2">
    <citation type="submission" date="2010-05" db="EMBL/GenBank/DDBJ databases">
        <title>The Genome Sequence of Magnaporthe poae strain ATCC 64411.</title>
        <authorList>
            <consortium name="The Broad Institute Genome Sequencing Platform"/>
            <consortium name="Broad Institute Genome Sequencing Center for Infectious Disease"/>
            <person name="Ma L.-J."/>
            <person name="Dead R."/>
            <person name="Young S."/>
            <person name="Zeng Q."/>
            <person name="Koehrsen M."/>
            <person name="Alvarado L."/>
            <person name="Berlin A."/>
            <person name="Chapman S.B."/>
            <person name="Chen Z."/>
            <person name="Freedman E."/>
            <person name="Gellesch M."/>
            <person name="Goldberg J."/>
            <person name="Griggs A."/>
            <person name="Gujja S."/>
            <person name="Heilman E.R."/>
            <person name="Heiman D."/>
            <person name="Hepburn T."/>
            <person name="Howarth C."/>
            <person name="Jen D."/>
            <person name="Larson L."/>
            <person name="Mehta T."/>
            <person name="Neiman D."/>
            <person name="Pearson M."/>
            <person name="Roberts A."/>
            <person name="Saif S."/>
            <person name="Shea T."/>
            <person name="Shenoy N."/>
            <person name="Sisk P."/>
            <person name="Stolte C."/>
            <person name="Sykes S."/>
            <person name="Walk T."/>
            <person name="White J."/>
            <person name="Yandava C."/>
            <person name="Haas B."/>
            <person name="Nusbaum C."/>
            <person name="Birren B."/>
        </authorList>
    </citation>
    <scope>NUCLEOTIDE SEQUENCE</scope>
    <source>
        <strain evidence="1">ATCC 64411</strain>
    </source>
</reference>
<gene>
    <name evidence="1" type="ORF">MAPG_01743</name>
</gene>
<reference evidence="1" key="3">
    <citation type="submission" date="2011-03" db="EMBL/GenBank/DDBJ databases">
        <title>Annotation of Magnaporthe poae ATCC 64411.</title>
        <authorList>
            <person name="Ma L.-J."/>
            <person name="Dead R."/>
            <person name="Young S.K."/>
            <person name="Zeng Q."/>
            <person name="Gargeya S."/>
            <person name="Fitzgerald M."/>
            <person name="Haas B."/>
            <person name="Abouelleil A."/>
            <person name="Alvarado L."/>
            <person name="Arachchi H.M."/>
            <person name="Berlin A."/>
            <person name="Brown A."/>
            <person name="Chapman S.B."/>
            <person name="Chen Z."/>
            <person name="Dunbar C."/>
            <person name="Freedman E."/>
            <person name="Gearin G."/>
            <person name="Gellesch M."/>
            <person name="Goldberg J."/>
            <person name="Griggs A."/>
            <person name="Gujja S."/>
            <person name="Heiman D."/>
            <person name="Howarth C."/>
            <person name="Larson L."/>
            <person name="Lui A."/>
            <person name="MacDonald P.J.P."/>
            <person name="Mehta T."/>
            <person name="Montmayeur A."/>
            <person name="Murphy C."/>
            <person name="Neiman D."/>
            <person name="Pearson M."/>
            <person name="Priest M."/>
            <person name="Roberts A."/>
            <person name="Saif S."/>
            <person name="Shea T."/>
            <person name="Shenoy N."/>
            <person name="Sisk P."/>
            <person name="Stolte C."/>
            <person name="Sykes S."/>
            <person name="Yandava C."/>
            <person name="Wortman J."/>
            <person name="Nusbaum C."/>
            <person name="Birren B."/>
        </authorList>
    </citation>
    <scope>NUCLEOTIDE SEQUENCE</scope>
    <source>
        <strain evidence="1">ATCC 64411</strain>
    </source>
</reference>
<evidence type="ECO:0000313" key="1">
    <source>
        <dbReference type="EMBL" id="KLU82674.1"/>
    </source>
</evidence>
<reference evidence="2" key="5">
    <citation type="submission" date="2015-06" db="UniProtKB">
        <authorList>
            <consortium name="EnsemblFungi"/>
        </authorList>
    </citation>
    <scope>IDENTIFICATION</scope>
    <source>
        <strain evidence="2">ATCC 64411</strain>
    </source>
</reference>
<dbReference type="VEuPathDB" id="FungiDB:MAPG_01743"/>
<sequence>MYDRRKKITTSKTGKCMYVRGPSMWERVNAESAACLCAHARTCNVVLPGFRTHCDGNGRYPRVSGTAPSLKRSDKHRELSSLGLALRVLKHGTRIAKDAGLDYHRRRPGG</sequence>
<dbReference type="Proteomes" id="UP000011715">
    <property type="component" value="Unassembled WGS sequence"/>
</dbReference>
<proteinExistence type="predicted"/>
<name>A0A0C4DPH6_MAGP6</name>
<evidence type="ECO:0000313" key="3">
    <source>
        <dbReference type="Proteomes" id="UP000011715"/>
    </source>
</evidence>
<dbReference type="EnsemblFungi" id="MAPG_01743T0">
    <property type="protein sequence ID" value="MAPG_01743T0"/>
    <property type="gene ID" value="MAPG_01743"/>
</dbReference>